<organism evidence="6 7">
    <name type="scientific">Thermovirga lienii (strain ATCC BAA-1197 / DSM 17291 / Cas60314)</name>
    <dbReference type="NCBI Taxonomy" id="580340"/>
    <lineage>
        <taxon>Bacteria</taxon>
        <taxon>Thermotogati</taxon>
        <taxon>Synergistota</taxon>
        <taxon>Synergistia</taxon>
        <taxon>Synergistales</taxon>
        <taxon>Thermovirgaceae</taxon>
        <taxon>Thermovirga</taxon>
    </lineage>
</organism>
<dbReference type="HOGENOM" id="CLU_826192_0_0_0"/>
<dbReference type="NCBIfam" id="TIGR02937">
    <property type="entry name" value="sigma70-ECF"/>
    <property type="match status" value="1"/>
</dbReference>
<reference evidence="7" key="1">
    <citation type="submission" date="2011-10" db="EMBL/GenBank/DDBJ databases">
        <title>The complete genome of chromosome of Thermovirga lienii DSM 17291.</title>
        <authorList>
            <consortium name="US DOE Joint Genome Institute (JGI-PGF)"/>
            <person name="Lucas S."/>
            <person name="Copeland A."/>
            <person name="Lapidus A."/>
            <person name="Glavina del Rio T."/>
            <person name="Dalin E."/>
            <person name="Tice H."/>
            <person name="Bruce D."/>
            <person name="Goodwin L."/>
            <person name="Pitluck S."/>
            <person name="Peters L."/>
            <person name="Mikhailova N."/>
            <person name="Saunders E."/>
            <person name="Kyrpides N."/>
            <person name="Mavromatis K."/>
            <person name="Ivanova N."/>
            <person name="Last F.I."/>
            <person name="Brettin T."/>
            <person name="Detter J.C."/>
            <person name="Han C."/>
            <person name="Larimer F."/>
            <person name="Land M."/>
            <person name="Hauser L."/>
            <person name="Markowitz V."/>
            <person name="Cheng J.-F."/>
            <person name="Hugenholtz P."/>
            <person name="Woyke T."/>
            <person name="Wu D."/>
            <person name="Spring S."/>
            <person name="Schroeder M."/>
            <person name="Brambilla E.-M."/>
            <person name="Klenk H.-P."/>
            <person name="Eisen J.A."/>
        </authorList>
    </citation>
    <scope>NUCLEOTIDE SEQUENCE [LARGE SCALE GENOMIC DNA]</scope>
    <source>
        <strain evidence="7">ATCC BAA-1197 / DSM 17291 / Cas60314</strain>
    </source>
</reference>
<dbReference type="Pfam" id="PF04542">
    <property type="entry name" value="Sigma70_r2"/>
    <property type="match status" value="1"/>
</dbReference>
<evidence type="ECO:0000256" key="4">
    <source>
        <dbReference type="ARBA" id="ARBA00023163"/>
    </source>
</evidence>
<dbReference type="AlphaFoldDB" id="G7V5W3"/>
<protein>
    <submittedName>
        <fullName evidence="6">Putative RNA polymerase, sigma 70 family subunit</fullName>
    </submittedName>
</protein>
<dbReference type="eggNOG" id="COG0568">
    <property type="taxonomic scope" value="Bacteria"/>
</dbReference>
<dbReference type="PRINTS" id="PR00046">
    <property type="entry name" value="SIGMA70FCT"/>
</dbReference>
<name>G7V5W3_THELD</name>
<accession>G7V5W3</accession>
<proteinExistence type="predicted"/>
<dbReference type="Pfam" id="PF00140">
    <property type="entry name" value="Sigma70_r1_2"/>
    <property type="match status" value="1"/>
</dbReference>
<evidence type="ECO:0000256" key="1">
    <source>
        <dbReference type="ARBA" id="ARBA00023015"/>
    </source>
</evidence>
<dbReference type="InterPro" id="IPR036388">
    <property type="entry name" value="WH-like_DNA-bd_sf"/>
</dbReference>
<dbReference type="SUPFAM" id="SSF88659">
    <property type="entry name" value="Sigma3 and sigma4 domains of RNA polymerase sigma factors"/>
    <property type="match status" value="1"/>
</dbReference>
<dbReference type="InterPro" id="IPR009042">
    <property type="entry name" value="RNA_pol_sigma70_r1_2"/>
</dbReference>
<dbReference type="PROSITE" id="PS00715">
    <property type="entry name" value="SIGMA70_1"/>
    <property type="match status" value="1"/>
</dbReference>
<dbReference type="InterPro" id="IPR050239">
    <property type="entry name" value="Sigma-70_RNA_pol_init_factors"/>
</dbReference>
<dbReference type="SUPFAM" id="SSF88946">
    <property type="entry name" value="Sigma2 domain of RNA polymerase sigma factors"/>
    <property type="match status" value="1"/>
</dbReference>
<evidence type="ECO:0000256" key="3">
    <source>
        <dbReference type="ARBA" id="ARBA00023125"/>
    </source>
</evidence>
<sequence length="336" mass="37778">MARVNHGGICFTLQGYAPAQEDQAEVLADGVLDLEEPVVEQDELWDLEEPLEVAPLDSFHVEIRKFPLLTPEEEKMLAKKIQEEGDREAFERFVLGNLRLVIACAKKAKERVGQDQSILSFMDLVQEGIIGLMIAVSRFDYKKGTRFSTYGVPWIYQRMKVALLQHRRGMSVPGYAGLSARAYAEQVRAFKSGERLELPDGVDLDRIRSLAVISDVALSIDFADGDEQGSFSVSPEALKGNSAVGYEETDPEEVLERTFFRDEFLSLLRKELSCDEYDILCRRFGLGNYTSPHKLSDIAEAYGKSSEYIRGVVNGVIKKLKESNLLKMFCQTWGVA</sequence>
<keyword evidence="3" id="KW-0238">DNA-binding</keyword>
<dbReference type="GO" id="GO:0016987">
    <property type="term" value="F:sigma factor activity"/>
    <property type="evidence" value="ECO:0007669"/>
    <property type="project" value="UniProtKB-KW"/>
</dbReference>
<dbReference type="InterPro" id="IPR007627">
    <property type="entry name" value="RNA_pol_sigma70_r2"/>
</dbReference>
<dbReference type="InterPro" id="IPR000943">
    <property type="entry name" value="RNA_pol_sigma70"/>
</dbReference>
<dbReference type="PANTHER" id="PTHR30603">
    <property type="entry name" value="RNA POLYMERASE SIGMA FACTOR RPO"/>
    <property type="match status" value="1"/>
</dbReference>
<gene>
    <name evidence="6" type="ordered locus">Tlie_0122</name>
</gene>
<keyword evidence="4" id="KW-0804">Transcription</keyword>
<dbReference type="Gene3D" id="1.20.120.1810">
    <property type="match status" value="1"/>
</dbReference>
<reference evidence="6 7" key="2">
    <citation type="journal article" date="2012" name="Stand. Genomic Sci.">
        <title>Genome sequence of the moderately thermophilic, amino-acid-degrading and sulfur-reducing bacterium Thermovirga lienii type strain (Cas60314(T)).</title>
        <authorList>
            <person name="Goker M."/>
            <person name="Saunders E."/>
            <person name="Lapidus A."/>
            <person name="Nolan M."/>
            <person name="Lucas S."/>
            <person name="Hammon N."/>
            <person name="Deshpande S."/>
            <person name="Cheng J.F."/>
            <person name="Han C."/>
            <person name="Tapia R."/>
            <person name="Goodwin L.A."/>
            <person name="Pitluck S."/>
            <person name="Liolios K."/>
            <person name="Mavromatis K."/>
            <person name="Pagani I."/>
            <person name="Ivanova N."/>
            <person name="Mikhailova N."/>
            <person name="Pati A."/>
            <person name="Chen A."/>
            <person name="Palaniappan K."/>
            <person name="Land M."/>
            <person name="Chang Y.J."/>
            <person name="Jeffries C.D."/>
            <person name="Brambilla E.M."/>
            <person name="Rohde M."/>
            <person name="Spring S."/>
            <person name="Detter J.C."/>
            <person name="Woyke T."/>
            <person name="Bristow J."/>
            <person name="Eisen J.A."/>
            <person name="Markowitz V."/>
            <person name="Hugenholtz P."/>
            <person name="Kyrpides N.C."/>
            <person name="Klenk H.P."/>
        </authorList>
    </citation>
    <scope>NUCLEOTIDE SEQUENCE [LARGE SCALE GENOMIC DNA]</scope>
    <source>
        <strain evidence="7">ATCC BAA-1197 / DSM 17291 / Cas60314</strain>
    </source>
</reference>
<dbReference type="GO" id="GO:0006352">
    <property type="term" value="P:DNA-templated transcription initiation"/>
    <property type="evidence" value="ECO:0007669"/>
    <property type="project" value="InterPro"/>
</dbReference>
<keyword evidence="7" id="KW-1185">Reference proteome</keyword>
<dbReference type="InterPro" id="IPR013324">
    <property type="entry name" value="RNA_pol_sigma_r3/r4-like"/>
</dbReference>
<keyword evidence="2" id="KW-0731">Sigma factor</keyword>
<evidence type="ECO:0000259" key="5">
    <source>
        <dbReference type="PROSITE" id="PS00715"/>
    </source>
</evidence>
<keyword evidence="1" id="KW-0805">Transcription regulation</keyword>
<dbReference type="KEGG" id="tli:Tlie_0122"/>
<dbReference type="STRING" id="580340.Tlie_0122"/>
<dbReference type="InterPro" id="IPR014284">
    <property type="entry name" value="RNA_pol_sigma-70_dom"/>
</dbReference>
<dbReference type="OrthoDB" id="9809557at2"/>
<dbReference type="GO" id="GO:0003677">
    <property type="term" value="F:DNA binding"/>
    <property type="evidence" value="ECO:0007669"/>
    <property type="project" value="UniProtKB-KW"/>
</dbReference>
<evidence type="ECO:0000313" key="6">
    <source>
        <dbReference type="EMBL" id="AER65868.1"/>
    </source>
</evidence>
<dbReference type="Proteomes" id="UP000005868">
    <property type="component" value="Chromosome"/>
</dbReference>
<evidence type="ECO:0000256" key="2">
    <source>
        <dbReference type="ARBA" id="ARBA00023082"/>
    </source>
</evidence>
<dbReference type="Gene3D" id="1.10.10.10">
    <property type="entry name" value="Winged helix-like DNA-binding domain superfamily/Winged helix DNA-binding domain"/>
    <property type="match status" value="1"/>
</dbReference>
<evidence type="ECO:0000313" key="7">
    <source>
        <dbReference type="Proteomes" id="UP000005868"/>
    </source>
</evidence>
<dbReference type="PANTHER" id="PTHR30603:SF47">
    <property type="entry name" value="RNA POLYMERASE SIGMA FACTOR SIGD, CHLOROPLASTIC"/>
    <property type="match status" value="1"/>
</dbReference>
<dbReference type="EMBL" id="CP003096">
    <property type="protein sequence ID" value="AER65868.1"/>
    <property type="molecule type" value="Genomic_DNA"/>
</dbReference>
<feature type="domain" description="RNA polymerase sigma-70" evidence="5">
    <location>
        <begin position="123"/>
        <end position="136"/>
    </location>
</feature>
<dbReference type="InterPro" id="IPR013325">
    <property type="entry name" value="RNA_pol_sigma_r2"/>
</dbReference>